<dbReference type="OrthoDB" id="2106730at2759"/>
<evidence type="ECO:0000313" key="2">
    <source>
        <dbReference type="EMBL" id="KRX05040.1"/>
    </source>
</evidence>
<dbReference type="SUPFAM" id="SSF89623">
    <property type="entry name" value="Ribose/Galactose isomerase RpiB/AlsB"/>
    <property type="match status" value="1"/>
</dbReference>
<gene>
    <name evidence="2" type="ORF">PPERSA_06674</name>
</gene>
<accession>A0A0V0QSN7</accession>
<dbReference type="Pfam" id="PF02502">
    <property type="entry name" value="LacAB_rpiB"/>
    <property type="match status" value="1"/>
</dbReference>
<dbReference type="NCBIfam" id="TIGR00689">
    <property type="entry name" value="rpiB_lacA_lacB"/>
    <property type="match status" value="1"/>
</dbReference>
<dbReference type="PANTHER" id="PTHR30345:SF0">
    <property type="entry name" value="DNA DAMAGE-REPAIR_TOLERATION PROTEIN DRT102"/>
    <property type="match status" value="1"/>
</dbReference>
<dbReference type="GO" id="GO:0005975">
    <property type="term" value="P:carbohydrate metabolic process"/>
    <property type="evidence" value="ECO:0007669"/>
    <property type="project" value="InterPro"/>
</dbReference>
<name>A0A0V0QSN7_PSEPJ</name>
<dbReference type="InParanoid" id="A0A0V0QSN7"/>
<keyword evidence="3" id="KW-1185">Reference proteome</keyword>
<comment type="caution">
    <text evidence="2">The sequence shown here is derived from an EMBL/GenBank/DDBJ whole genome shotgun (WGS) entry which is preliminary data.</text>
</comment>
<evidence type="ECO:0000313" key="3">
    <source>
        <dbReference type="Proteomes" id="UP000054937"/>
    </source>
</evidence>
<dbReference type="Gene3D" id="3.40.1400.10">
    <property type="entry name" value="Sugar-phosphate isomerase, RpiB/LacA/LacB"/>
    <property type="match status" value="1"/>
</dbReference>
<dbReference type="NCBIfam" id="NF004051">
    <property type="entry name" value="PRK05571.1"/>
    <property type="match status" value="1"/>
</dbReference>
<dbReference type="PANTHER" id="PTHR30345">
    <property type="entry name" value="RIBOSE-5-PHOSPHATE ISOMERASE B"/>
    <property type="match status" value="1"/>
</dbReference>
<reference evidence="2 3" key="1">
    <citation type="journal article" date="2015" name="Sci. Rep.">
        <title>Genome of the facultative scuticociliatosis pathogen Pseudocohnilembus persalinus provides insight into its virulence through horizontal gene transfer.</title>
        <authorList>
            <person name="Xiong J."/>
            <person name="Wang G."/>
            <person name="Cheng J."/>
            <person name="Tian M."/>
            <person name="Pan X."/>
            <person name="Warren A."/>
            <person name="Jiang C."/>
            <person name="Yuan D."/>
            <person name="Miao W."/>
        </authorList>
    </citation>
    <scope>NUCLEOTIDE SEQUENCE [LARGE SCALE GENOMIC DNA]</scope>
    <source>
        <strain evidence="2">36N120E</strain>
    </source>
</reference>
<dbReference type="InterPro" id="IPR036569">
    <property type="entry name" value="RpiB_LacA_LacB_sf"/>
</dbReference>
<keyword evidence="1 2" id="KW-0413">Isomerase</keyword>
<proteinExistence type="predicted"/>
<protein>
    <submittedName>
        <fullName evidence="2">Sugar-phosphate isomerase, RpiB/LacA/LacB family</fullName>
    </submittedName>
</protein>
<dbReference type="EMBL" id="LDAU01000110">
    <property type="protein sequence ID" value="KRX05040.1"/>
    <property type="molecule type" value="Genomic_DNA"/>
</dbReference>
<dbReference type="OMA" id="YPPFCLR"/>
<organism evidence="2 3">
    <name type="scientific">Pseudocohnilembus persalinus</name>
    <name type="common">Ciliate</name>
    <dbReference type="NCBI Taxonomy" id="266149"/>
    <lineage>
        <taxon>Eukaryota</taxon>
        <taxon>Sar</taxon>
        <taxon>Alveolata</taxon>
        <taxon>Ciliophora</taxon>
        <taxon>Intramacronucleata</taxon>
        <taxon>Oligohymenophorea</taxon>
        <taxon>Scuticociliatia</taxon>
        <taxon>Philasterida</taxon>
        <taxon>Pseudocohnilembidae</taxon>
        <taxon>Pseudocohnilembus</taxon>
    </lineage>
</organism>
<dbReference type="Proteomes" id="UP000054937">
    <property type="component" value="Unassembled WGS sequence"/>
</dbReference>
<dbReference type="AlphaFoldDB" id="A0A0V0QSN7"/>
<dbReference type="NCBIfam" id="TIGR01120">
    <property type="entry name" value="rpiB"/>
    <property type="match status" value="1"/>
</dbReference>
<dbReference type="InterPro" id="IPR004785">
    <property type="entry name" value="RpiB"/>
</dbReference>
<evidence type="ECO:0000256" key="1">
    <source>
        <dbReference type="ARBA" id="ARBA00023235"/>
    </source>
</evidence>
<dbReference type="InterPro" id="IPR003500">
    <property type="entry name" value="RpiB_LacA_LacB"/>
</dbReference>
<sequence>MENQQKNNFAQKKIIAIGSDHAGFNLKEILKKFLTEKLGYEVLDQGPADASRVDYPDFAQKVTKQVIEKDIFGVVVCGSGIGISVAANKIKGIRCALCQDNYSAQLAREQLNANVCAFGERVIGQEIALDALKTFLETKFDENNKENQLIQEKLKQLDEKNLQTV</sequence>
<dbReference type="PIRSF" id="PIRSF005384">
    <property type="entry name" value="RpiB_LacA_B"/>
    <property type="match status" value="1"/>
</dbReference>
<dbReference type="GO" id="GO:0016853">
    <property type="term" value="F:isomerase activity"/>
    <property type="evidence" value="ECO:0007669"/>
    <property type="project" value="UniProtKB-KW"/>
</dbReference>